<sequence>MQGYVQYDCKGFRTGGDSHDTPGLQDYCYAGPGLPQAWRSGRYLFRSDAHEASTTPATNCSLVDTLILGNGTKYALHGLDEDAISQAIETVVNGTVEAAIEKFNLSQL</sequence>
<comment type="caution">
    <text evidence="1">The sequence shown here is derived from an EMBL/GenBank/DDBJ whole genome shotgun (WGS) entry which is preliminary data.</text>
</comment>
<dbReference type="GeneID" id="80909367"/>
<protein>
    <submittedName>
        <fullName evidence="1">Uncharacterized protein</fullName>
    </submittedName>
</protein>
<dbReference type="AlphaFoldDB" id="A0A9W8XMF3"/>
<reference evidence="1" key="1">
    <citation type="submission" date="2022-10" db="EMBL/GenBank/DDBJ databases">
        <title>Tapping the CABI collections for fungal endophytes: first genome assemblies for Collariella, Neodidymelliopsis, Ascochyta clinopodiicola, Didymella pomorum, Didymosphaeria variabile, Neocosmospora piperis and Neocucurbitaria cava.</title>
        <authorList>
            <person name="Hill R."/>
        </authorList>
    </citation>
    <scope>NUCLEOTIDE SEQUENCE</scope>
    <source>
        <strain evidence="1">IMI 356815</strain>
    </source>
</reference>
<evidence type="ECO:0000313" key="1">
    <source>
        <dbReference type="EMBL" id="KAJ4354104.1"/>
    </source>
</evidence>
<evidence type="ECO:0000313" key="2">
    <source>
        <dbReference type="Proteomes" id="UP001140513"/>
    </source>
</evidence>
<dbReference type="OrthoDB" id="5383526at2759"/>
<name>A0A9W8XMF3_9PLEO</name>
<organism evidence="1 2">
    <name type="scientific">Didymosphaeria variabile</name>
    <dbReference type="NCBI Taxonomy" id="1932322"/>
    <lineage>
        <taxon>Eukaryota</taxon>
        <taxon>Fungi</taxon>
        <taxon>Dikarya</taxon>
        <taxon>Ascomycota</taxon>
        <taxon>Pezizomycotina</taxon>
        <taxon>Dothideomycetes</taxon>
        <taxon>Pleosporomycetidae</taxon>
        <taxon>Pleosporales</taxon>
        <taxon>Massarineae</taxon>
        <taxon>Didymosphaeriaceae</taxon>
        <taxon>Didymosphaeria</taxon>
    </lineage>
</organism>
<proteinExistence type="predicted"/>
<gene>
    <name evidence="1" type="ORF">N0V89_005837</name>
</gene>
<accession>A0A9W8XMF3</accession>
<keyword evidence="2" id="KW-1185">Reference proteome</keyword>
<dbReference type="EMBL" id="JAPEUX010000004">
    <property type="protein sequence ID" value="KAJ4354104.1"/>
    <property type="molecule type" value="Genomic_DNA"/>
</dbReference>
<dbReference type="Proteomes" id="UP001140513">
    <property type="component" value="Unassembled WGS sequence"/>
</dbReference>
<dbReference type="RefSeq" id="XP_056071878.1">
    <property type="nucleotide sequence ID" value="XM_056214611.1"/>
</dbReference>